<organism evidence="1 2">
    <name type="scientific">Hwanghaeella grinnelliae</name>
    <dbReference type="NCBI Taxonomy" id="2500179"/>
    <lineage>
        <taxon>Bacteria</taxon>
        <taxon>Pseudomonadati</taxon>
        <taxon>Pseudomonadota</taxon>
        <taxon>Alphaproteobacteria</taxon>
        <taxon>Rhodospirillales</taxon>
        <taxon>Rhodospirillaceae</taxon>
        <taxon>Hwanghaeella</taxon>
    </lineage>
</organism>
<evidence type="ECO:0000313" key="1">
    <source>
        <dbReference type="EMBL" id="RVU38281.1"/>
    </source>
</evidence>
<evidence type="ECO:0000313" key="2">
    <source>
        <dbReference type="Proteomes" id="UP000287447"/>
    </source>
</evidence>
<gene>
    <name evidence="1" type="ORF">EOI86_03015</name>
</gene>
<reference evidence="2" key="1">
    <citation type="submission" date="2019-01" db="EMBL/GenBank/DDBJ databases">
        <title>Gri0909 isolated from a small marine red alga.</title>
        <authorList>
            <person name="Kim J."/>
            <person name="Jeong S.E."/>
            <person name="Jeon C.O."/>
        </authorList>
    </citation>
    <scope>NUCLEOTIDE SEQUENCE [LARGE SCALE GENOMIC DNA]</scope>
    <source>
        <strain evidence="2">Gri0909</strain>
    </source>
</reference>
<dbReference type="EMBL" id="SADE01000001">
    <property type="protein sequence ID" value="RVU38281.1"/>
    <property type="molecule type" value="Genomic_DNA"/>
</dbReference>
<dbReference type="OrthoDB" id="7353449at2"/>
<dbReference type="Proteomes" id="UP000287447">
    <property type="component" value="Unassembled WGS sequence"/>
</dbReference>
<dbReference type="AlphaFoldDB" id="A0A437QUU2"/>
<dbReference type="RefSeq" id="WP_127763653.1">
    <property type="nucleotide sequence ID" value="NZ_SADE01000001.1"/>
</dbReference>
<keyword evidence="2" id="KW-1185">Reference proteome</keyword>
<accession>A0A437QUU2</accession>
<dbReference type="Pfam" id="PF07310">
    <property type="entry name" value="PAS_5"/>
    <property type="match status" value="1"/>
</dbReference>
<name>A0A437QUU2_9PROT</name>
<comment type="caution">
    <text evidence="1">The sequence shown here is derived from an EMBL/GenBank/DDBJ whole genome shotgun (WGS) entry which is preliminary data.</text>
</comment>
<protein>
    <submittedName>
        <fullName evidence="1">PAS domain-containing protein</fullName>
    </submittedName>
</protein>
<dbReference type="InterPro" id="IPR009922">
    <property type="entry name" value="DUF1457"/>
</dbReference>
<sequence length="158" mass="18324">MAVVKEKLTENERALLQFWKTLKADRTMPERKDLVPEELFPWIGYLHLLEPIGGGRDFRYVVFTTRTLLGKDRDLHKRCVSNWDDERAGFAMRLYGAVMEHARPIYSVLPERHKNDWVVYSRICLPLGSRDKITHILAMLSPHDGGVIDPILPTVIED</sequence>
<proteinExistence type="predicted"/>